<dbReference type="PANTHER" id="PTHR10819:SF3">
    <property type="entry name" value="PHOSPHOTRIESTERASE-RELATED PROTEIN"/>
    <property type="match status" value="1"/>
</dbReference>
<dbReference type="InterPro" id="IPR032466">
    <property type="entry name" value="Metal_Hydrolase"/>
</dbReference>
<dbReference type="EMBL" id="VLKH01000012">
    <property type="protein sequence ID" value="TWH77740.1"/>
    <property type="molecule type" value="Genomic_DNA"/>
</dbReference>
<feature type="binding site" description="via carbamate group" evidence="4">
    <location>
        <position position="144"/>
    </location>
    <ligand>
        <name>Zn(2+)</name>
        <dbReference type="ChEBI" id="CHEBI:29105"/>
        <label>1</label>
    </ligand>
</feature>
<dbReference type="PANTHER" id="PTHR10819">
    <property type="entry name" value="PHOSPHOTRIESTERASE-RELATED"/>
    <property type="match status" value="1"/>
</dbReference>
<dbReference type="InterPro" id="IPR001559">
    <property type="entry name" value="Phosphotriesterase"/>
</dbReference>
<dbReference type="SUPFAM" id="SSF51556">
    <property type="entry name" value="Metallo-dependent hydrolases"/>
    <property type="match status" value="1"/>
</dbReference>
<dbReference type="AlphaFoldDB" id="A0A562J3L1"/>
<keyword evidence="2 6" id="KW-0378">Hydrolase</keyword>
<accession>A0A562J3L1</accession>
<feature type="binding site" description="via carbamate group" evidence="4">
    <location>
        <position position="144"/>
    </location>
    <ligand>
        <name>Zn(2+)</name>
        <dbReference type="ChEBI" id="CHEBI:29105"/>
        <label>2</label>
    </ligand>
</feature>
<organism evidence="6 7">
    <name type="scientific">Sedimentibacter saalensis</name>
    <dbReference type="NCBI Taxonomy" id="130788"/>
    <lineage>
        <taxon>Bacteria</taxon>
        <taxon>Bacillati</taxon>
        <taxon>Bacillota</taxon>
        <taxon>Tissierellia</taxon>
        <taxon>Sedimentibacter</taxon>
    </lineage>
</organism>
<dbReference type="GO" id="GO:0008270">
    <property type="term" value="F:zinc ion binding"/>
    <property type="evidence" value="ECO:0007669"/>
    <property type="project" value="InterPro"/>
</dbReference>
<sequence>MIYTTRGPIHKSELGVTLAHEHIKWESDEFYANNMYFDKKYQLEDISLDLKYIIPIMLDIKAKGGKSVVEASPPIGGQNVRLLKELSERVDMHIIPCTGWNMTKQLYDVFSMHFEEQLANRWINDFREGLDTIDGVVIRPGHIKLLLDRGVLSKADKAMLIAAVKASKDTGMPVHCHIMEAKMVHEVIEVLDKENADYQKFLWAHADEEAHKETVKLAADKGMWIGIDNIRKGTSPEKFELLSYVMSIDYGHKVLLSQDYDFYSEAKESIDNHPCTVIFEEFMLYCTENGIDEQEIIRMMTENPANFYDIDTVTKVIE</sequence>
<feature type="binding site" evidence="4">
    <location>
        <position position="259"/>
    </location>
    <ligand>
        <name>Zn(2+)</name>
        <dbReference type="ChEBI" id="CHEBI:29105"/>
        <label>1</label>
    </ligand>
</feature>
<evidence type="ECO:0000256" key="3">
    <source>
        <dbReference type="PIRSR" id="PIRSR601559-50"/>
    </source>
</evidence>
<feature type="binding site" evidence="4">
    <location>
        <position position="205"/>
    </location>
    <ligand>
        <name>Zn(2+)</name>
        <dbReference type="ChEBI" id="CHEBI:29105"/>
        <label>2</label>
    </ligand>
</feature>
<evidence type="ECO:0000256" key="2">
    <source>
        <dbReference type="ARBA" id="ARBA00022801"/>
    </source>
</evidence>
<reference evidence="6 7" key="1">
    <citation type="submission" date="2019-07" db="EMBL/GenBank/DDBJ databases">
        <title>Genomic Encyclopedia of Type Strains, Phase I: the one thousand microbial genomes (KMG-I) project.</title>
        <authorList>
            <person name="Kyrpides N."/>
        </authorList>
    </citation>
    <scope>NUCLEOTIDE SEQUENCE [LARGE SCALE GENOMIC DNA]</scope>
    <source>
        <strain evidence="6 7">DSM 13558</strain>
    </source>
</reference>
<comment type="cofactor">
    <cofactor evidence="4">
        <name>a divalent metal cation</name>
        <dbReference type="ChEBI" id="CHEBI:60240"/>
    </cofactor>
    <text evidence="4">Binds 2 divalent metal cations per subunit.</text>
</comment>
<feature type="binding site" evidence="4">
    <location>
        <position position="20"/>
    </location>
    <ligand>
        <name>Zn(2+)</name>
        <dbReference type="ChEBI" id="CHEBI:29105"/>
        <label>1</label>
    </ligand>
</feature>
<proteinExistence type="inferred from homology"/>
<evidence type="ECO:0000313" key="6">
    <source>
        <dbReference type="EMBL" id="TWH77740.1"/>
    </source>
</evidence>
<gene>
    <name evidence="6" type="ORF">LY60_03249</name>
</gene>
<feature type="binding site" evidence="4">
    <location>
        <position position="22"/>
    </location>
    <ligand>
        <name>Zn(2+)</name>
        <dbReference type="ChEBI" id="CHEBI:29105"/>
        <label>1</label>
    </ligand>
</feature>
<comment type="caution">
    <text evidence="6">The sequence shown here is derived from an EMBL/GenBank/DDBJ whole genome shotgun (WGS) entry which is preliminary data.</text>
</comment>
<feature type="modified residue" description="N6-carboxylysine" evidence="3 5">
    <location>
        <position position="144"/>
    </location>
</feature>
<keyword evidence="7" id="KW-1185">Reference proteome</keyword>
<dbReference type="OrthoDB" id="105927at2"/>
<dbReference type="GO" id="GO:0016788">
    <property type="term" value="F:hydrolase activity, acting on ester bonds"/>
    <property type="evidence" value="ECO:0007669"/>
    <property type="project" value="InterPro"/>
</dbReference>
<dbReference type="PROSITE" id="PS51347">
    <property type="entry name" value="PHOSPHOTRIESTERASE_2"/>
    <property type="match status" value="1"/>
</dbReference>
<keyword evidence="1 4" id="KW-0479">Metal-binding</keyword>
<feature type="binding site" evidence="4">
    <location>
        <position position="177"/>
    </location>
    <ligand>
        <name>Zn(2+)</name>
        <dbReference type="ChEBI" id="CHEBI:29105"/>
        <label>2</label>
    </ligand>
</feature>
<dbReference type="RefSeq" id="WP_145086122.1">
    <property type="nucleotide sequence ID" value="NZ_VLKH01000012.1"/>
</dbReference>
<evidence type="ECO:0000313" key="7">
    <source>
        <dbReference type="Proteomes" id="UP000315343"/>
    </source>
</evidence>
<comment type="similarity">
    <text evidence="5">Belongs to the metallo-dependent hydrolases superfamily. Phosphotriesterase family.</text>
</comment>
<dbReference type="PROSITE" id="PS01322">
    <property type="entry name" value="PHOSPHOTRIESTERASE_1"/>
    <property type="match status" value="1"/>
</dbReference>
<evidence type="ECO:0000256" key="4">
    <source>
        <dbReference type="PIRSR" id="PIRSR601559-51"/>
    </source>
</evidence>
<dbReference type="Pfam" id="PF02126">
    <property type="entry name" value="PTE"/>
    <property type="match status" value="1"/>
</dbReference>
<protein>
    <submittedName>
        <fullName evidence="6">Putative metal-dependent phosphotriesterase family hydrolase</fullName>
    </submittedName>
</protein>
<name>A0A562J3L1_9FIRM</name>
<dbReference type="Proteomes" id="UP000315343">
    <property type="component" value="Unassembled WGS sequence"/>
</dbReference>
<evidence type="ECO:0000256" key="5">
    <source>
        <dbReference type="PROSITE-ProRule" id="PRU00679"/>
    </source>
</evidence>
<evidence type="ECO:0000256" key="1">
    <source>
        <dbReference type="ARBA" id="ARBA00022723"/>
    </source>
</evidence>
<dbReference type="Gene3D" id="3.20.20.140">
    <property type="entry name" value="Metal-dependent hydrolases"/>
    <property type="match status" value="1"/>
</dbReference>
<dbReference type="InterPro" id="IPR017947">
    <property type="entry name" value="AryldialkylPase_Zn-BS"/>
</dbReference>